<name>A0AAW6SVG1_9BACI</name>
<organism evidence="1 2">
    <name type="scientific">Heyndrickxia oleronia</name>
    <dbReference type="NCBI Taxonomy" id="38875"/>
    <lineage>
        <taxon>Bacteria</taxon>
        <taxon>Bacillati</taxon>
        <taxon>Bacillota</taxon>
        <taxon>Bacilli</taxon>
        <taxon>Bacillales</taxon>
        <taxon>Bacillaceae</taxon>
        <taxon>Heyndrickxia</taxon>
    </lineage>
</organism>
<dbReference type="Proteomes" id="UP001159179">
    <property type="component" value="Unassembled WGS sequence"/>
</dbReference>
<comment type="caution">
    <text evidence="1">The sequence shown here is derived from an EMBL/GenBank/DDBJ whole genome shotgun (WGS) entry which is preliminary data.</text>
</comment>
<reference evidence="1" key="1">
    <citation type="submission" date="2023-03" db="EMBL/GenBank/DDBJ databases">
        <title>Bacterial isolates from washroom surfaces on a university campus.</title>
        <authorList>
            <person name="Holman D.B."/>
            <person name="Gzyl K.E."/>
            <person name="Taheri A.E."/>
        </authorList>
    </citation>
    <scope>NUCLEOTIDE SEQUENCE</scope>
    <source>
        <strain evidence="1">RD03</strain>
    </source>
</reference>
<protein>
    <submittedName>
        <fullName evidence="1">Uncharacterized protein</fullName>
    </submittedName>
</protein>
<accession>A0AAW6SVG1</accession>
<dbReference type="AlphaFoldDB" id="A0AAW6SVG1"/>
<evidence type="ECO:0000313" key="1">
    <source>
        <dbReference type="EMBL" id="MDH5162789.1"/>
    </source>
</evidence>
<dbReference type="GeneID" id="79869008"/>
<sequence length="52" mass="6036">MDELKLRIEKLEKVVEDLILILGKVNQRAVNLSIQTNYLEKQLNDANQNITI</sequence>
<dbReference type="EMBL" id="JAROYP010000011">
    <property type="protein sequence ID" value="MDH5162789.1"/>
    <property type="molecule type" value="Genomic_DNA"/>
</dbReference>
<gene>
    <name evidence="1" type="ORF">P5X88_17805</name>
</gene>
<evidence type="ECO:0000313" key="2">
    <source>
        <dbReference type="Proteomes" id="UP001159179"/>
    </source>
</evidence>
<dbReference type="RefSeq" id="WP_158022243.1">
    <property type="nucleotide sequence ID" value="NZ_BOQX01000005.1"/>
</dbReference>
<proteinExistence type="predicted"/>